<reference evidence="2 3" key="1">
    <citation type="journal article" date="2024" name="IMA Fungus">
        <title>IMA Genome - F19 : A genome assembly and annotation guide to empower mycologists, including annotated draft genome sequences of Ceratocystis pirilliformis, Diaporthe australafricana, Fusarium ophioides, Paecilomyces lecythidis, and Sporothrix stenoceras.</title>
        <authorList>
            <person name="Aylward J."/>
            <person name="Wilson A.M."/>
            <person name="Visagie C.M."/>
            <person name="Spraker J."/>
            <person name="Barnes I."/>
            <person name="Buitendag C."/>
            <person name="Ceriani C."/>
            <person name="Del Mar Angel L."/>
            <person name="du Plessis D."/>
            <person name="Fuchs T."/>
            <person name="Gasser K."/>
            <person name="Kramer D."/>
            <person name="Li W."/>
            <person name="Munsamy K."/>
            <person name="Piso A."/>
            <person name="Price J.L."/>
            <person name="Sonnekus B."/>
            <person name="Thomas C."/>
            <person name="van der Nest A."/>
            <person name="van Dijk A."/>
            <person name="van Heerden A."/>
            <person name="van Vuuren N."/>
            <person name="Yilmaz N."/>
            <person name="Duong T.A."/>
            <person name="van der Merwe N.A."/>
            <person name="Wingfield M.J."/>
            <person name="Wingfield B.D."/>
        </authorList>
    </citation>
    <scope>NUCLEOTIDE SEQUENCE [LARGE SCALE GENOMIC DNA]</scope>
    <source>
        <strain evidence="2 3">CMW 18300</strain>
    </source>
</reference>
<feature type="compositionally biased region" description="Polar residues" evidence="1">
    <location>
        <begin position="1"/>
        <end position="17"/>
    </location>
</feature>
<evidence type="ECO:0000313" key="2">
    <source>
        <dbReference type="EMBL" id="KAL1854471.1"/>
    </source>
</evidence>
<evidence type="ECO:0000256" key="1">
    <source>
        <dbReference type="SAM" id="MobiDB-lite"/>
    </source>
</evidence>
<organism evidence="2 3">
    <name type="scientific">Diaporthe australafricana</name>
    <dbReference type="NCBI Taxonomy" id="127596"/>
    <lineage>
        <taxon>Eukaryota</taxon>
        <taxon>Fungi</taxon>
        <taxon>Dikarya</taxon>
        <taxon>Ascomycota</taxon>
        <taxon>Pezizomycotina</taxon>
        <taxon>Sordariomycetes</taxon>
        <taxon>Sordariomycetidae</taxon>
        <taxon>Diaporthales</taxon>
        <taxon>Diaporthaceae</taxon>
        <taxon>Diaporthe</taxon>
    </lineage>
</organism>
<evidence type="ECO:0000313" key="3">
    <source>
        <dbReference type="Proteomes" id="UP001583177"/>
    </source>
</evidence>
<dbReference type="EMBL" id="JAWRVE010000138">
    <property type="protein sequence ID" value="KAL1854471.1"/>
    <property type="molecule type" value="Genomic_DNA"/>
</dbReference>
<feature type="region of interest" description="Disordered" evidence="1">
    <location>
        <begin position="1"/>
        <end position="28"/>
    </location>
</feature>
<keyword evidence="3" id="KW-1185">Reference proteome</keyword>
<name>A0ABR3W6M2_9PEZI</name>
<sequence>MSTTALIRRTTSSLTKQSSRDTELEETRSSTQLECDQVYKGIKRWKAHEGAVLLTVVRKETIPLLKDRAKPRWWKGKKAKAAMCFTTPESLQREIDSSASDGQVHELFLLISRYVDLQQSTFSVPENIENLYIIRCANVSKDPGTVEGNSKLVLNGGSKFCGVRLDEWQAKHVDEHNIILGHDVVIQVTMGIPWTARDAMGIVSKQQREDVARHFKDMCDAKIEGRPEWNRWRAPVNKLLDVAAGTTTLAQVVECYAGGIAIQVATKAAEHGIEGAFKVSAGLLCLGGPGQIALAGVGAAAAIYFIPWDTVWGWFRSAFGALLTWIMRAWENLKSWMQSAVAEIGQAGQQQVKNAIEMRVKAVLPA</sequence>
<dbReference type="Proteomes" id="UP001583177">
    <property type="component" value="Unassembled WGS sequence"/>
</dbReference>
<comment type="caution">
    <text evidence="2">The sequence shown here is derived from an EMBL/GenBank/DDBJ whole genome shotgun (WGS) entry which is preliminary data.</text>
</comment>
<proteinExistence type="predicted"/>
<gene>
    <name evidence="2" type="ORF">Daus18300_011392</name>
</gene>
<accession>A0ABR3W6M2</accession>
<feature type="compositionally biased region" description="Basic and acidic residues" evidence="1">
    <location>
        <begin position="18"/>
        <end position="28"/>
    </location>
</feature>
<protein>
    <submittedName>
        <fullName evidence="2">Uncharacterized protein</fullName>
    </submittedName>
</protein>